<dbReference type="RefSeq" id="WP_021922789.1">
    <property type="nucleotide sequence ID" value="NZ_CABJFX010000052.1"/>
</dbReference>
<evidence type="ECO:0000313" key="7">
    <source>
        <dbReference type="Proteomes" id="UP000049828"/>
    </source>
</evidence>
<dbReference type="EMBL" id="QSKW01000016">
    <property type="protein sequence ID" value="RHE96714.1"/>
    <property type="molecule type" value="Genomic_DNA"/>
</dbReference>
<keyword evidence="1" id="KW-0812">Transmembrane</keyword>
<evidence type="ECO:0000313" key="9">
    <source>
        <dbReference type="Proteomes" id="UP000266391"/>
    </source>
</evidence>
<sequence length="189" mass="22591">MKNIYRTRAFVELFYRVRDFRYMALYRVFVVAILFLFTCMLRVKSTELMIQNMCVVVAAFIAPTWLIVHNCRIAAMRLCKKYKMENEFGKVNFLPDSVEINDFDVESRIVGYESISNYYKLKHYYFFLIITNEVIPIFVDKKSLTNEEMEKLELLVQQKMPQLKNQTAKTIKQRFAFYNLHSQGDLYGM</sequence>
<dbReference type="EMBL" id="CVRS01000092">
    <property type="protein sequence ID" value="CRL41645.1"/>
    <property type="molecule type" value="Genomic_DNA"/>
</dbReference>
<gene>
    <name evidence="6" type="ORF">DW707_10515</name>
    <name evidence="5" type="ORF">DW813_14200</name>
    <name evidence="4" type="ORF">DW914_18110</name>
    <name evidence="3" type="ORF">ERS852444_01431</name>
    <name evidence="2" type="ORF">RIL183_06711</name>
</gene>
<organism evidence="2 7">
    <name type="scientific">Roseburia inulinivorans</name>
    <dbReference type="NCBI Taxonomy" id="360807"/>
    <lineage>
        <taxon>Bacteria</taxon>
        <taxon>Bacillati</taxon>
        <taxon>Bacillota</taxon>
        <taxon>Clostridia</taxon>
        <taxon>Lachnospirales</taxon>
        <taxon>Lachnospiraceae</taxon>
        <taxon>Roseburia</taxon>
    </lineage>
</organism>
<evidence type="ECO:0000256" key="1">
    <source>
        <dbReference type="SAM" id="Phobius"/>
    </source>
</evidence>
<dbReference type="Proteomes" id="UP000095453">
    <property type="component" value="Unassembled WGS sequence"/>
</dbReference>
<name>A0A0M6WVL3_9FIRM</name>
<dbReference type="Proteomes" id="UP000049828">
    <property type="component" value="Unassembled WGS sequence"/>
</dbReference>
<evidence type="ECO:0000313" key="6">
    <source>
        <dbReference type="EMBL" id="RHE96714.1"/>
    </source>
</evidence>
<feature type="transmembrane region" description="Helical" evidence="1">
    <location>
        <begin position="49"/>
        <end position="68"/>
    </location>
</feature>
<dbReference type="Proteomes" id="UP000283492">
    <property type="component" value="Unassembled WGS sequence"/>
</dbReference>
<keyword evidence="7" id="KW-1185">Reference proteome</keyword>
<keyword evidence="1" id="KW-1133">Transmembrane helix</keyword>
<dbReference type="AlphaFoldDB" id="A0A0M6WVL3"/>
<protein>
    <recommendedName>
        <fullName evidence="12">YcxB family protein</fullName>
    </recommendedName>
</protein>
<feature type="transmembrane region" description="Helical" evidence="1">
    <location>
        <begin position="24"/>
        <end position="43"/>
    </location>
</feature>
<evidence type="ECO:0000313" key="10">
    <source>
        <dbReference type="Proteomes" id="UP000283492"/>
    </source>
</evidence>
<dbReference type="EMBL" id="QSIQ01000029">
    <property type="protein sequence ID" value="RHC99973.1"/>
    <property type="molecule type" value="Genomic_DNA"/>
</dbReference>
<evidence type="ECO:0000313" key="2">
    <source>
        <dbReference type="EMBL" id="CRL41645.1"/>
    </source>
</evidence>
<evidence type="ECO:0008006" key="12">
    <source>
        <dbReference type="Google" id="ProtNLM"/>
    </source>
</evidence>
<dbReference type="EMBL" id="CYXX01000009">
    <property type="protein sequence ID" value="CUN00078.1"/>
    <property type="molecule type" value="Genomic_DNA"/>
</dbReference>
<reference evidence="2" key="2">
    <citation type="submission" date="2015-05" db="EMBL/GenBank/DDBJ databases">
        <authorList>
            <person name="Wang D.B."/>
            <person name="Wang M."/>
        </authorList>
    </citation>
    <scope>NUCLEOTIDE SEQUENCE [LARGE SCALE GENOMIC DNA]</scope>
    <source>
        <strain evidence="2">L1-83</strain>
    </source>
</reference>
<dbReference type="STRING" id="360807.ERS852392_00934"/>
<evidence type="ECO:0000313" key="3">
    <source>
        <dbReference type="EMBL" id="CUN00078.1"/>
    </source>
</evidence>
<dbReference type="Proteomes" id="UP000286271">
    <property type="component" value="Unassembled WGS sequence"/>
</dbReference>
<keyword evidence="1" id="KW-0472">Membrane</keyword>
<reference evidence="7" key="1">
    <citation type="submission" date="2015-05" db="EMBL/GenBank/DDBJ databases">
        <authorList>
            <consortium name="Pathogen Informatics"/>
        </authorList>
    </citation>
    <scope>NUCLEOTIDE SEQUENCE [LARGE SCALE GENOMIC DNA]</scope>
    <source>
        <strain evidence="3 8">2789STDY5608887</strain>
        <strain evidence="7">L1-83</strain>
    </source>
</reference>
<evidence type="ECO:0000313" key="5">
    <source>
        <dbReference type="EMBL" id="RHC99973.1"/>
    </source>
</evidence>
<evidence type="ECO:0000313" key="4">
    <source>
        <dbReference type="EMBL" id="RHA82566.1"/>
    </source>
</evidence>
<proteinExistence type="predicted"/>
<dbReference type="EMBL" id="QSFX01000052">
    <property type="protein sequence ID" value="RHA82566.1"/>
    <property type="molecule type" value="Genomic_DNA"/>
</dbReference>
<evidence type="ECO:0000313" key="11">
    <source>
        <dbReference type="Proteomes" id="UP000286271"/>
    </source>
</evidence>
<accession>A0A0M6WVL3</accession>
<dbReference type="Proteomes" id="UP000266391">
    <property type="component" value="Unassembled WGS sequence"/>
</dbReference>
<reference evidence="9 10" key="3">
    <citation type="submission" date="2018-08" db="EMBL/GenBank/DDBJ databases">
        <title>A genome reference for cultivated species of the human gut microbiota.</title>
        <authorList>
            <person name="Zou Y."/>
            <person name="Xue W."/>
            <person name="Luo G."/>
        </authorList>
    </citation>
    <scope>NUCLEOTIDE SEQUENCE [LARGE SCALE GENOMIC DNA]</scope>
    <source>
        <strain evidence="6 11">AM27-11</strain>
        <strain evidence="5 9">AM32-8LB</strain>
        <strain evidence="4 10">AM42-1AC</strain>
    </source>
</reference>
<evidence type="ECO:0000313" key="8">
    <source>
        <dbReference type="Proteomes" id="UP000095453"/>
    </source>
</evidence>